<dbReference type="Proteomes" id="UP000276133">
    <property type="component" value="Unassembled WGS sequence"/>
</dbReference>
<evidence type="ECO:0000313" key="2">
    <source>
        <dbReference type="EMBL" id="RNA33669.1"/>
    </source>
</evidence>
<gene>
    <name evidence="2" type="ORF">BpHYR1_033926</name>
</gene>
<evidence type="ECO:0000256" key="1">
    <source>
        <dbReference type="SAM" id="Phobius"/>
    </source>
</evidence>
<protein>
    <submittedName>
        <fullName evidence="2">Uncharacterized protein</fullName>
    </submittedName>
</protein>
<proteinExistence type="predicted"/>
<keyword evidence="1" id="KW-0812">Transmembrane</keyword>
<sequence>MAASEMKTVTKILKLSQTCIKFTSHKSSFRSYFDFFLTFSDILNLLILSPITYKGFYSGDVCSSLVRLGCKSEPKLWLVLFNSIWNTLLMLIKKRQKSLFRNYAIVWNLLNSIQKNKTKLSLKSQKIILEIVSADTLNVPPNCESWKNLLITTSYNSSTTSFFFNLPEPFQRVSKSSLIRKLLCRSTSNEVGKQKSKMKSQNNSIILTMTDHFNFALIFFFTLTNFNDLANP</sequence>
<dbReference type="AlphaFoldDB" id="A0A3M7SD47"/>
<comment type="caution">
    <text evidence="2">The sequence shown here is derived from an EMBL/GenBank/DDBJ whole genome shotgun (WGS) entry which is preliminary data.</text>
</comment>
<keyword evidence="1" id="KW-1133">Transmembrane helix</keyword>
<keyword evidence="3" id="KW-1185">Reference proteome</keyword>
<reference evidence="2 3" key="1">
    <citation type="journal article" date="2018" name="Sci. Rep.">
        <title>Genomic signatures of local adaptation to the degree of environmental predictability in rotifers.</title>
        <authorList>
            <person name="Franch-Gras L."/>
            <person name="Hahn C."/>
            <person name="Garcia-Roger E.M."/>
            <person name="Carmona M.J."/>
            <person name="Serra M."/>
            <person name="Gomez A."/>
        </authorList>
    </citation>
    <scope>NUCLEOTIDE SEQUENCE [LARGE SCALE GENOMIC DNA]</scope>
    <source>
        <strain evidence="2">HYR1</strain>
    </source>
</reference>
<keyword evidence="1" id="KW-0472">Membrane</keyword>
<feature type="transmembrane region" description="Helical" evidence="1">
    <location>
        <begin position="76"/>
        <end position="92"/>
    </location>
</feature>
<accession>A0A3M7SD47</accession>
<feature type="transmembrane region" description="Helical" evidence="1">
    <location>
        <begin position="205"/>
        <end position="226"/>
    </location>
</feature>
<dbReference type="EMBL" id="REGN01001603">
    <property type="protein sequence ID" value="RNA33669.1"/>
    <property type="molecule type" value="Genomic_DNA"/>
</dbReference>
<evidence type="ECO:0000313" key="3">
    <source>
        <dbReference type="Proteomes" id="UP000276133"/>
    </source>
</evidence>
<feature type="transmembrane region" description="Helical" evidence="1">
    <location>
        <begin position="35"/>
        <end position="56"/>
    </location>
</feature>
<organism evidence="2 3">
    <name type="scientific">Brachionus plicatilis</name>
    <name type="common">Marine rotifer</name>
    <name type="synonym">Brachionus muelleri</name>
    <dbReference type="NCBI Taxonomy" id="10195"/>
    <lineage>
        <taxon>Eukaryota</taxon>
        <taxon>Metazoa</taxon>
        <taxon>Spiralia</taxon>
        <taxon>Gnathifera</taxon>
        <taxon>Rotifera</taxon>
        <taxon>Eurotatoria</taxon>
        <taxon>Monogononta</taxon>
        <taxon>Pseudotrocha</taxon>
        <taxon>Ploima</taxon>
        <taxon>Brachionidae</taxon>
        <taxon>Brachionus</taxon>
    </lineage>
</organism>
<name>A0A3M7SD47_BRAPC</name>